<protein>
    <recommendedName>
        <fullName evidence="6">DNA mismatch repair protein</fullName>
    </recommendedName>
</protein>
<feature type="region of interest" description="Disordered" evidence="8">
    <location>
        <begin position="1"/>
        <end position="146"/>
    </location>
</feature>
<dbReference type="InterPro" id="IPR036678">
    <property type="entry name" value="MutS_con_dom_sf"/>
</dbReference>
<comment type="similarity">
    <text evidence="1 6 7">Belongs to the DNA mismatch repair MutS family.</text>
</comment>
<dbReference type="PANTHER" id="PTHR11361:SF148">
    <property type="entry name" value="DNA MISMATCH REPAIR PROTEIN MSH6"/>
    <property type="match status" value="1"/>
</dbReference>
<dbReference type="GO" id="GO:0030983">
    <property type="term" value="F:mismatched DNA binding"/>
    <property type="evidence" value="ECO:0007669"/>
    <property type="project" value="UniProtKB-UniRule"/>
</dbReference>
<feature type="compositionally biased region" description="Basic and acidic residues" evidence="8">
    <location>
        <begin position="30"/>
        <end position="44"/>
    </location>
</feature>
<feature type="compositionally biased region" description="Basic and acidic residues" evidence="8">
    <location>
        <begin position="135"/>
        <end position="146"/>
    </location>
</feature>
<keyword evidence="4 6" id="KW-0067">ATP-binding</keyword>
<name>A0A8K0FWS1_IGNLU</name>
<evidence type="ECO:0000256" key="7">
    <source>
        <dbReference type="RuleBase" id="RU003756"/>
    </source>
</evidence>
<evidence type="ECO:0000259" key="9">
    <source>
        <dbReference type="PROSITE" id="PS00486"/>
    </source>
</evidence>
<evidence type="ECO:0000256" key="4">
    <source>
        <dbReference type="ARBA" id="ARBA00022840"/>
    </source>
</evidence>
<dbReference type="Pfam" id="PF00488">
    <property type="entry name" value="MutS_V"/>
    <property type="match status" value="1"/>
</dbReference>
<gene>
    <name evidence="10" type="ORF">ILUMI_23880</name>
</gene>
<accession>A0A8K0FWS1</accession>
<dbReference type="Gene3D" id="3.40.1170.10">
    <property type="entry name" value="DNA repair protein MutS, domain I"/>
    <property type="match status" value="1"/>
</dbReference>
<comment type="function">
    <text evidence="6 7">Component of the post-replicative DNA mismatch repair system (MMR).</text>
</comment>
<dbReference type="Gene3D" id="1.10.1420.10">
    <property type="match status" value="2"/>
</dbReference>
<dbReference type="OrthoDB" id="121051at2759"/>
<evidence type="ECO:0000256" key="3">
    <source>
        <dbReference type="ARBA" id="ARBA00022763"/>
    </source>
</evidence>
<dbReference type="FunFam" id="1.10.1420.10:FF:000005">
    <property type="entry name" value="DNA mismatch repair protein"/>
    <property type="match status" value="1"/>
</dbReference>
<dbReference type="PIRSF" id="PIRSF037677">
    <property type="entry name" value="DNA_mis_repair_Msh6"/>
    <property type="match status" value="1"/>
</dbReference>
<proteinExistence type="inferred from homology"/>
<evidence type="ECO:0000256" key="5">
    <source>
        <dbReference type="ARBA" id="ARBA00023125"/>
    </source>
</evidence>
<evidence type="ECO:0000313" key="11">
    <source>
        <dbReference type="Proteomes" id="UP000801492"/>
    </source>
</evidence>
<dbReference type="InterPro" id="IPR007696">
    <property type="entry name" value="DNA_mismatch_repair_MutS_core"/>
</dbReference>
<dbReference type="GO" id="GO:0005524">
    <property type="term" value="F:ATP binding"/>
    <property type="evidence" value="ECO:0007669"/>
    <property type="project" value="UniProtKB-UniRule"/>
</dbReference>
<dbReference type="SUPFAM" id="SSF55271">
    <property type="entry name" value="DNA repair protein MutS, domain I"/>
    <property type="match status" value="1"/>
</dbReference>
<dbReference type="GO" id="GO:0140664">
    <property type="term" value="F:ATP-dependent DNA damage sensor activity"/>
    <property type="evidence" value="ECO:0007669"/>
    <property type="project" value="InterPro"/>
</dbReference>
<keyword evidence="11" id="KW-1185">Reference proteome</keyword>
<dbReference type="GO" id="GO:0032301">
    <property type="term" value="C:MutSalpha complex"/>
    <property type="evidence" value="ECO:0007669"/>
    <property type="project" value="TreeGrafter"/>
</dbReference>
<dbReference type="InterPro" id="IPR007695">
    <property type="entry name" value="DNA_mismatch_repair_MutS-lik_N"/>
</dbReference>
<dbReference type="Pfam" id="PF01624">
    <property type="entry name" value="MutS_I"/>
    <property type="match status" value="1"/>
</dbReference>
<dbReference type="InterPro" id="IPR000432">
    <property type="entry name" value="DNA_mismatch_repair_MutS_C"/>
</dbReference>
<dbReference type="SMART" id="SM00534">
    <property type="entry name" value="MUTSac"/>
    <property type="match status" value="1"/>
</dbReference>
<dbReference type="Pfam" id="PF05192">
    <property type="entry name" value="MutS_III"/>
    <property type="match status" value="1"/>
</dbReference>
<dbReference type="InterPro" id="IPR007861">
    <property type="entry name" value="DNA_mismatch_repair_MutS_clamp"/>
</dbReference>
<dbReference type="InterPro" id="IPR027417">
    <property type="entry name" value="P-loop_NTPase"/>
</dbReference>
<dbReference type="InterPro" id="IPR045076">
    <property type="entry name" value="MutS"/>
</dbReference>
<feature type="compositionally biased region" description="Polar residues" evidence="8">
    <location>
        <begin position="1"/>
        <end position="29"/>
    </location>
</feature>
<dbReference type="Pfam" id="PF05190">
    <property type="entry name" value="MutS_IV"/>
    <property type="match status" value="1"/>
</dbReference>
<feature type="compositionally biased region" description="Polar residues" evidence="8">
    <location>
        <begin position="121"/>
        <end position="132"/>
    </location>
</feature>
<dbReference type="SUPFAM" id="SSF52540">
    <property type="entry name" value="P-loop containing nucleoside triphosphate hydrolases"/>
    <property type="match status" value="1"/>
</dbReference>
<dbReference type="EMBL" id="VTPC01090630">
    <property type="protein sequence ID" value="KAF2882315.1"/>
    <property type="molecule type" value="Genomic_DNA"/>
</dbReference>
<dbReference type="PROSITE" id="PS00486">
    <property type="entry name" value="DNA_MISMATCH_REPAIR_2"/>
    <property type="match status" value="1"/>
</dbReference>
<reference evidence="10" key="1">
    <citation type="submission" date="2019-08" db="EMBL/GenBank/DDBJ databases">
        <title>The genome of the North American firefly Photinus pyralis.</title>
        <authorList>
            <consortium name="Photinus pyralis genome working group"/>
            <person name="Fallon T.R."/>
            <person name="Sander Lower S.E."/>
            <person name="Weng J.-K."/>
        </authorList>
    </citation>
    <scope>NUCLEOTIDE SEQUENCE</scope>
    <source>
        <strain evidence="10">TRF0915ILg1</strain>
        <tissue evidence="10">Whole body</tissue>
    </source>
</reference>
<evidence type="ECO:0000256" key="1">
    <source>
        <dbReference type="ARBA" id="ARBA00006271"/>
    </source>
</evidence>
<evidence type="ECO:0000256" key="8">
    <source>
        <dbReference type="SAM" id="MobiDB-lite"/>
    </source>
</evidence>
<dbReference type="InterPro" id="IPR016151">
    <property type="entry name" value="DNA_mismatch_repair_MutS_N"/>
</dbReference>
<dbReference type="Pfam" id="PF05188">
    <property type="entry name" value="MutS_II"/>
    <property type="match status" value="1"/>
</dbReference>
<dbReference type="InterPro" id="IPR017261">
    <property type="entry name" value="DNA_mismatch_repair_MutS/MSH"/>
</dbReference>
<dbReference type="PANTHER" id="PTHR11361">
    <property type="entry name" value="DNA MISMATCH REPAIR PROTEIN MUTS FAMILY MEMBER"/>
    <property type="match status" value="1"/>
</dbReference>
<dbReference type="SMART" id="SM00533">
    <property type="entry name" value="MUTSd"/>
    <property type="match status" value="1"/>
</dbReference>
<dbReference type="SUPFAM" id="SSF48334">
    <property type="entry name" value="DNA repair protein MutS, domain III"/>
    <property type="match status" value="1"/>
</dbReference>
<sequence length="1150" mass="130567">MSKRSSTGQANTLLNYFQSPKGSKTSKNAKTSESRNPADSKEENMTTNEENEEIVKTIPKKRNRLAIVDSDSDSDAPTAKRNASTQKTKKSSNSSEDDESGSEDSEHRKPASKRRRIQAVDSGSESDTSPVNGKSHKENSKNKSTFEESLKGLKLYSSGKSNGDDNKENIEEKGYVIPKTKNVTSSQGSDVSATTEGKNWLHNRLDFLKPERIRDIKKNRRDHPDYDEKTLYVPEEFLSKQTPAMRQWWMLKSKHFDSVLFFKVGKFYELYHMDAVIGVNYLGFSYMRGEFAHSGFPESAYGRMASSLVEQGFKVARVEQTETPEMMAERCKTTRVSGKFDKVVKREICQVTTKATCVYGAQLSEAKQALPCYMLAIAEKQISNGSRFGVCFIDTSIGIFNIGEFNDDRHCSRLLTLLAEHSTGLILTERGRMQKSTNELLKKTLANVLKDALTPNSQFYNAQNTLDVLVKGCYFRDKNDDFHWPSVLQEFIQDGSPKQEYELALKSFGACIWYLKDSELDMHILPMKKFEIYHPVDTIMDKEITKRDYMVLDSMTIENLSLLGSTGTLQKTLDHCETSFGKRLLQRWICRPLCVQQRILERQQAVEELYYNDEMRQAARAVLKKLPDLERQVTKIHTFGNRFCALYHPDSRAILYEAKTYSKRKILDLLSTINGFEKASELVGIFSECKSGMLRKLTQHPPEGKFIDLSKTIQFFREAFDQKQAETEGKIIPQSGVDEDYDESEKAIADIQQELKDYLEEQQKFFGCKLSYFGTDKKRFQIEVPENKTYKVTTEYLLEGTKKGSKPAKRYTTPVTKRLLAEMIKAESKRNKIVQDLNRRIFEKFSDRRDEWEQCIQCLMVLDVICSFAEYARAGSRSICFPKILPFQDEPFVNIEDGVHPCTLLEDFVPNSTKLGIEDTASIMLLTGPNMGGKSTLMRQVALIIVMAQMGCPVPAVNCEISLVDRIFTRLGAYDDILQGQSTFLVELSEASAILQHATRHSFVLLDELGRGTSTHDGNAIATAYVCKLTEIQCRSMFSTHYHTLVESFSGRNDIQLAHMACMSDTDEEKEDDPLQSVTLLYQLREGYCPKSFGFNAARLAGVPKSIIERAHVVASNLEAIAKTRRLVSDLLTNDNIANIRNLFGSLHLH</sequence>
<dbReference type="AlphaFoldDB" id="A0A8K0FWS1"/>
<keyword evidence="2 6" id="KW-0547">Nucleotide-binding</keyword>
<dbReference type="InterPro" id="IPR036187">
    <property type="entry name" value="DNA_mismatch_repair_MutS_sf"/>
</dbReference>
<evidence type="ECO:0000313" key="10">
    <source>
        <dbReference type="EMBL" id="KAF2882315.1"/>
    </source>
</evidence>
<comment type="caution">
    <text evidence="10">The sequence shown here is derived from an EMBL/GenBank/DDBJ whole genome shotgun (WGS) entry which is preliminary data.</text>
</comment>
<dbReference type="InterPro" id="IPR007860">
    <property type="entry name" value="DNA_mmatch_repair_MutS_con_dom"/>
</dbReference>
<keyword evidence="5 6" id="KW-0238">DNA-binding</keyword>
<dbReference type="GO" id="GO:0006298">
    <property type="term" value="P:mismatch repair"/>
    <property type="evidence" value="ECO:0007669"/>
    <property type="project" value="InterPro"/>
</dbReference>
<dbReference type="FunFam" id="3.40.1170.10:FF:000002">
    <property type="entry name" value="DNA mismatch repair protein"/>
    <property type="match status" value="1"/>
</dbReference>
<evidence type="ECO:0000256" key="2">
    <source>
        <dbReference type="ARBA" id="ARBA00022741"/>
    </source>
</evidence>
<keyword evidence="3 6" id="KW-0227">DNA damage</keyword>
<dbReference type="Proteomes" id="UP000801492">
    <property type="component" value="Unassembled WGS sequence"/>
</dbReference>
<feature type="domain" description="DNA mismatch repair proteins mutS family" evidence="9">
    <location>
        <begin position="1002"/>
        <end position="1018"/>
    </location>
</feature>
<dbReference type="Gene3D" id="3.40.50.300">
    <property type="entry name" value="P-loop containing nucleotide triphosphate hydrolases"/>
    <property type="match status" value="1"/>
</dbReference>
<evidence type="ECO:0000256" key="6">
    <source>
        <dbReference type="PIRNR" id="PIRNR037677"/>
    </source>
</evidence>
<organism evidence="10 11">
    <name type="scientific">Ignelater luminosus</name>
    <name type="common">Cucubano</name>
    <name type="synonym">Pyrophorus luminosus</name>
    <dbReference type="NCBI Taxonomy" id="2038154"/>
    <lineage>
        <taxon>Eukaryota</taxon>
        <taxon>Metazoa</taxon>
        <taxon>Ecdysozoa</taxon>
        <taxon>Arthropoda</taxon>
        <taxon>Hexapoda</taxon>
        <taxon>Insecta</taxon>
        <taxon>Pterygota</taxon>
        <taxon>Neoptera</taxon>
        <taxon>Endopterygota</taxon>
        <taxon>Coleoptera</taxon>
        <taxon>Polyphaga</taxon>
        <taxon>Elateriformia</taxon>
        <taxon>Elateroidea</taxon>
        <taxon>Elateridae</taxon>
        <taxon>Agrypninae</taxon>
        <taxon>Pyrophorini</taxon>
        <taxon>Ignelater</taxon>
    </lineage>
</organism>
<keyword evidence="6 7" id="KW-0234">DNA repair</keyword>
<dbReference type="Gene3D" id="3.30.420.110">
    <property type="entry name" value="MutS, connector domain"/>
    <property type="match status" value="1"/>
</dbReference>